<dbReference type="InterPro" id="IPR015760">
    <property type="entry name" value="TIF_IF2"/>
</dbReference>
<name>A0A2S0UQ20_9RHOB</name>
<dbReference type="InterPro" id="IPR005225">
    <property type="entry name" value="Small_GTP-bd"/>
</dbReference>
<dbReference type="OrthoDB" id="9811804at2"/>
<dbReference type="Proteomes" id="UP000244496">
    <property type="component" value="Chromosome"/>
</dbReference>
<evidence type="ECO:0000313" key="13">
    <source>
        <dbReference type="Proteomes" id="UP000244496"/>
    </source>
</evidence>
<dbReference type="Gene3D" id="3.40.50.300">
    <property type="entry name" value="P-loop containing nucleotide triphosphate hydrolases"/>
    <property type="match status" value="1"/>
</dbReference>
<feature type="compositionally biased region" description="Basic and acidic residues" evidence="10">
    <location>
        <begin position="89"/>
        <end position="148"/>
    </location>
</feature>
<keyword evidence="7 8" id="KW-0342">GTP-binding</keyword>
<dbReference type="InterPro" id="IPR044145">
    <property type="entry name" value="IF2_II"/>
</dbReference>
<sequence length="864" mass="92412">MSDTDGKKPLGLGGGAPRSGQVKQSFSHGRTKSVVVETKRKRVVVPAKPGATGAATPGANPHLGDPSKRPAGISDAEMERRLAALKAAKAREAEDNAKRAEDEKLRGEDRARRREEIEAKEREERARLEALRLKAEEEEAARKAEAEARIAAAAARKADVLGTSRRQPAAPASADKPLDRGDGPAPAPAPGEAAVPRTRNLAPALAPRKSERERDERATDRDRAKTKGDEGRRAGKLTLSDATSDEGGRQRSLAAMKRKQEKARQKALGLGQKSEKQVRDVQLPETIVVSELANRMAERAADVVKSLMKMGMMVTMNQAIDADTAELVIEEFGHKAVRVSDADVEQAIETVGNDRDEDMITRPPIVTIMGHVDHGKTSLLDAIRKANVVSGEAGGITQHIGAYQVTTENGAVISFLDTPGHAAFTSMRSRGAAVTDIVILVVAADDAVMPQTIEAIAHAKAAKVPLIVAINKMDKHGADPTKVRTDLLQHNIVVEAMSGDVQDVEVSAKTGMGLDNLLEAIALQAEILELKANPKRAAQGAVIEAKLDVGRGPVATVLVQNGTLRKGDIFVVGEQWGKVRALINDKGETVMEAGPSVPVEVLGLNGTPQAGDVLNVVETEAQAREIADYREKAAKDKRAAAGAATTLEQLMAKAKADKSVSELPVLVKADVQGSAEAIVQALEKVGNDEVRVRILHSGVGAITDTDVGLAEASGAPIIGFNVRANASARNSAHQKGVEIRYYSIIYDLVDDIKKAASGLLKAEVRETFIGYAQIKEVFKVTGVGMVAGCIVTEGVARRSAGVRLLRDNVVIHEGTLKTLKRYKDEVKEVQSGQECGMAFERYEDIRQGDVIEIFEREEVQRTLA</sequence>
<feature type="binding site" evidence="8">
    <location>
        <begin position="417"/>
        <end position="421"/>
    </location>
    <ligand>
        <name>GTP</name>
        <dbReference type="ChEBI" id="CHEBI:37565"/>
    </ligand>
</feature>
<organism evidence="12 13">
    <name type="scientific">Paragemmobacter aquarius</name>
    <dbReference type="NCBI Taxonomy" id="2169400"/>
    <lineage>
        <taxon>Bacteria</taxon>
        <taxon>Pseudomonadati</taxon>
        <taxon>Pseudomonadota</taxon>
        <taxon>Alphaproteobacteria</taxon>
        <taxon>Rhodobacterales</taxon>
        <taxon>Paracoccaceae</taxon>
        <taxon>Paragemmobacter</taxon>
    </lineage>
</organism>
<dbReference type="HAMAP" id="MF_00100_B">
    <property type="entry name" value="IF_2_B"/>
    <property type="match status" value="1"/>
</dbReference>
<dbReference type="NCBIfam" id="TIGR00487">
    <property type="entry name" value="IF-2"/>
    <property type="match status" value="1"/>
</dbReference>
<dbReference type="Pfam" id="PF04760">
    <property type="entry name" value="IF2_N"/>
    <property type="match status" value="1"/>
</dbReference>
<dbReference type="InterPro" id="IPR013575">
    <property type="entry name" value="IF2_assoc_dom_bac"/>
</dbReference>
<evidence type="ECO:0000259" key="11">
    <source>
        <dbReference type="PROSITE" id="PS51722"/>
    </source>
</evidence>
<feature type="binding site" evidence="8">
    <location>
        <begin position="471"/>
        <end position="474"/>
    </location>
    <ligand>
        <name>GTP</name>
        <dbReference type="ChEBI" id="CHEBI:37565"/>
    </ligand>
</feature>
<dbReference type="Pfam" id="PF22042">
    <property type="entry name" value="EF-G_D2"/>
    <property type="match status" value="1"/>
</dbReference>
<protein>
    <recommendedName>
        <fullName evidence="2 8">Translation initiation factor IF-2</fullName>
    </recommendedName>
</protein>
<evidence type="ECO:0000256" key="1">
    <source>
        <dbReference type="ARBA" id="ARBA00007733"/>
    </source>
</evidence>
<dbReference type="InterPro" id="IPR053905">
    <property type="entry name" value="EF-G-like_DII"/>
</dbReference>
<dbReference type="InterPro" id="IPR027417">
    <property type="entry name" value="P-loop_NTPase"/>
</dbReference>
<keyword evidence="13" id="KW-1185">Reference proteome</keyword>
<dbReference type="InterPro" id="IPR006847">
    <property type="entry name" value="IF2_N"/>
</dbReference>
<dbReference type="Gene3D" id="2.40.30.10">
    <property type="entry name" value="Translation factors"/>
    <property type="match status" value="2"/>
</dbReference>
<dbReference type="Pfam" id="PF00009">
    <property type="entry name" value="GTP_EFTU"/>
    <property type="match status" value="1"/>
</dbReference>
<evidence type="ECO:0000256" key="2">
    <source>
        <dbReference type="ARBA" id="ARBA00020675"/>
    </source>
</evidence>
<keyword evidence="6 8" id="KW-0648">Protein biosynthesis</keyword>
<evidence type="ECO:0000256" key="5">
    <source>
        <dbReference type="ARBA" id="ARBA00022741"/>
    </source>
</evidence>
<dbReference type="CDD" id="cd01887">
    <property type="entry name" value="IF2_eIF5B"/>
    <property type="match status" value="1"/>
</dbReference>
<dbReference type="KEGG" id="geh:HYN69_16680"/>
<feature type="binding site" evidence="8">
    <location>
        <begin position="370"/>
        <end position="377"/>
    </location>
    <ligand>
        <name>GTP</name>
        <dbReference type="ChEBI" id="CHEBI:37565"/>
    </ligand>
</feature>
<dbReference type="GO" id="GO:0003743">
    <property type="term" value="F:translation initiation factor activity"/>
    <property type="evidence" value="ECO:0007669"/>
    <property type="project" value="UniProtKB-UniRule"/>
</dbReference>
<dbReference type="FunFam" id="2.40.30.10:FF:000008">
    <property type="entry name" value="Translation initiation factor IF-2"/>
    <property type="match status" value="1"/>
</dbReference>
<evidence type="ECO:0000256" key="7">
    <source>
        <dbReference type="ARBA" id="ARBA00023134"/>
    </source>
</evidence>
<dbReference type="PROSITE" id="PS51722">
    <property type="entry name" value="G_TR_2"/>
    <property type="match status" value="1"/>
</dbReference>
<dbReference type="PANTHER" id="PTHR43381">
    <property type="entry name" value="TRANSLATION INITIATION FACTOR IF-2-RELATED"/>
    <property type="match status" value="1"/>
</dbReference>
<comment type="function">
    <text evidence="8 9">One of the essential components for the initiation of protein synthesis. Protects formylmethionyl-tRNA from spontaneous hydrolysis and promotes its binding to the 30S ribosomal subunits. Also involved in the hydrolysis of GTP during the formation of the 70S ribosomal complex.</text>
</comment>
<comment type="similarity">
    <text evidence="1 8 9">Belongs to the TRAFAC class translation factor GTPase superfamily. Classic translation factor GTPase family. IF-2 subfamily.</text>
</comment>
<feature type="domain" description="Tr-type G" evidence="11">
    <location>
        <begin position="361"/>
        <end position="529"/>
    </location>
</feature>
<dbReference type="EMBL" id="CP028918">
    <property type="protein sequence ID" value="AWB49919.1"/>
    <property type="molecule type" value="Genomic_DNA"/>
</dbReference>
<dbReference type="InterPro" id="IPR009000">
    <property type="entry name" value="Transl_B-barrel_sf"/>
</dbReference>
<dbReference type="InterPro" id="IPR036925">
    <property type="entry name" value="TIF_IF2_dom3_sf"/>
</dbReference>
<evidence type="ECO:0000313" key="12">
    <source>
        <dbReference type="EMBL" id="AWB49919.1"/>
    </source>
</evidence>
<dbReference type="CDD" id="cd03702">
    <property type="entry name" value="IF2_mtIF2_II"/>
    <property type="match status" value="1"/>
</dbReference>
<dbReference type="NCBIfam" id="TIGR00231">
    <property type="entry name" value="small_GTP"/>
    <property type="match status" value="1"/>
</dbReference>
<feature type="compositionally biased region" description="Basic and acidic residues" evidence="10">
    <location>
        <begin position="208"/>
        <end position="233"/>
    </location>
</feature>
<keyword evidence="4 8" id="KW-0396">Initiation factor</keyword>
<keyword evidence="5 8" id="KW-0547">Nucleotide-binding</keyword>
<gene>
    <name evidence="8" type="primary">infB</name>
    <name evidence="12" type="ORF">HYN69_16680</name>
</gene>
<dbReference type="GO" id="GO:0005829">
    <property type="term" value="C:cytosol"/>
    <property type="evidence" value="ECO:0007669"/>
    <property type="project" value="TreeGrafter"/>
</dbReference>
<keyword evidence="3 8" id="KW-0963">Cytoplasm</keyword>
<comment type="caution">
    <text evidence="8">Lacks conserved residue(s) required for the propagation of feature annotation.</text>
</comment>
<evidence type="ECO:0000256" key="9">
    <source>
        <dbReference type="RuleBase" id="RU000644"/>
    </source>
</evidence>
<dbReference type="FunFam" id="3.40.50.10050:FF:000001">
    <property type="entry name" value="Translation initiation factor IF-2"/>
    <property type="match status" value="1"/>
</dbReference>
<reference evidence="12 13" key="1">
    <citation type="submission" date="2018-04" db="EMBL/GenBank/DDBJ databases">
        <title>Genome sequencing of Gemmobacter.</title>
        <authorList>
            <person name="Yi H."/>
            <person name="Baek M.-G."/>
        </authorList>
    </citation>
    <scope>NUCLEOTIDE SEQUENCE [LARGE SCALE GENOMIC DNA]</scope>
    <source>
        <strain evidence="12 13">HYN0069</strain>
    </source>
</reference>
<feature type="region of interest" description="Disordered" evidence="10">
    <location>
        <begin position="1"/>
        <end position="273"/>
    </location>
</feature>
<dbReference type="GO" id="GO:0005525">
    <property type="term" value="F:GTP binding"/>
    <property type="evidence" value="ECO:0007669"/>
    <property type="project" value="UniProtKB-KW"/>
</dbReference>
<feature type="compositionally biased region" description="Low complexity" evidence="10">
    <location>
        <begin position="44"/>
        <end position="59"/>
    </location>
</feature>
<dbReference type="PANTHER" id="PTHR43381:SF5">
    <property type="entry name" value="TR-TYPE G DOMAIN-CONTAINING PROTEIN"/>
    <property type="match status" value="1"/>
</dbReference>
<dbReference type="PROSITE" id="PS01176">
    <property type="entry name" value="IF2"/>
    <property type="match status" value="1"/>
</dbReference>
<dbReference type="InterPro" id="IPR023115">
    <property type="entry name" value="TIF_IF2_dom3"/>
</dbReference>
<dbReference type="SUPFAM" id="SSF52156">
    <property type="entry name" value="Initiation factor IF2/eIF5b, domain 3"/>
    <property type="match status" value="1"/>
</dbReference>
<dbReference type="InterPro" id="IPR000178">
    <property type="entry name" value="TF_IF2_bacterial-like"/>
</dbReference>
<dbReference type="SUPFAM" id="SSF52540">
    <property type="entry name" value="P-loop containing nucleoside triphosphate hydrolases"/>
    <property type="match status" value="1"/>
</dbReference>
<dbReference type="CDD" id="cd03692">
    <property type="entry name" value="mtIF2_IVc"/>
    <property type="match status" value="1"/>
</dbReference>
<evidence type="ECO:0000256" key="6">
    <source>
        <dbReference type="ARBA" id="ARBA00022917"/>
    </source>
</evidence>
<proteinExistence type="inferred from homology"/>
<dbReference type="FunFam" id="3.40.50.300:FF:000019">
    <property type="entry name" value="Translation initiation factor IF-2"/>
    <property type="match status" value="1"/>
</dbReference>
<dbReference type="AlphaFoldDB" id="A0A2S0UQ20"/>
<comment type="subcellular location">
    <subcellularLocation>
        <location evidence="8">Cytoplasm</location>
    </subcellularLocation>
</comment>
<dbReference type="RefSeq" id="WP_108436735.1">
    <property type="nucleotide sequence ID" value="NZ_CP028918.1"/>
</dbReference>
<evidence type="ECO:0000256" key="8">
    <source>
        <dbReference type="HAMAP-Rule" id="MF_00100"/>
    </source>
</evidence>
<dbReference type="Pfam" id="PF11987">
    <property type="entry name" value="IF-2"/>
    <property type="match status" value="1"/>
</dbReference>
<dbReference type="FunFam" id="2.40.30.10:FF:000007">
    <property type="entry name" value="Translation initiation factor IF-2"/>
    <property type="match status" value="1"/>
</dbReference>
<evidence type="ECO:0000256" key="4">
    <source>
        <dbReference type="ARBA" id="ARBA00022540"/>
    </source>
</evidence>
<dbReference type="SUPFAM" id="SSF50447">
    <property type="entry name" value="Translation proteins"/>
    <property type="match status" value="2"/>
</dbReference>
<dbReference type="Gene3D" id="3.40.50.10050">
    <property type="entry name" value="Translation initiation factor IF- 2, domain 3"/>
    <property type="match status" value="1"/>
</dbReference>
<dbReference type="Pfam" id="PF08364">
    <property type="entry name" value="IF2_assoc"/>
    <property type="match status" value="1"/>
</dbReference>
<dbReference type="GO" id="GO:0003924">
    <property type="term" value="F:GTPase activity"/>
    <property type="evidence" value="ECO:0007669"/>
    <property type="project" value="UniProtKB-UniRule"/>
</dbReference>
<accession>A0A2S0UQ20</accession>
<evidence type="ECO:0000256" key="3">
    <source>
        <dbReference type="ARBA" id="ARBA00022490"/>
    </source>
</evidence>
<evidence type="ECO:0000256" key="10">
    <source>
        <dbReference type="SAM" id="MobiDB-lite"/>
    </source>
</evidence>
<dbReference type="InterPro" id="IPR000795">
    <property type="entry name" value="T_Tr_GTP-bd_dom"/>
</dbReference>